<keyword evidence="5" id="KW-0406">Ion transport</keyword>
<dbReference type="Proteomes" id="UP001153076">
    <property type="component" value="Unassembled WGS sequence"/>
</dbReference>
<evidence type="ECO:0000256" key="9">
    <source>
        <dbReference type="ARBA" id="ARBA00023286"/>
    </source>
</evidence>
<dbReference type="SUPFAM" id="SSF53850">
    <property type="entry name" value="Periplasmic binding protein-like II"/>
    <property type="match status" value="1"/>
</dbReference>
<evidence type="ECO:0000256" key="4">
    <source>
        <dbReference type="ARBA" id="ARBA00022989"/>
    </source>
</evidence>
<dbReference type="PANTHER" id="PTHR18966">
    <property type="entry name" value="IONOTROPIC GLUTAMATE RECEPTOR"/>
    <property type="match status" value="1"/>
</dbReference>
<evidence type="ECO:0000256" key="12">
    <source>
        <dbReference type="SAM" id="Phobius"/>
    </source>
</evidence>
<dbReference type="GO" id="GO:0015276">
    <property type="term" value="F:ligand-gated monoatomic ion channel activity"/>
    <property type="evidence" value="ECO:0007669"/>
    <property type="project" value="InterPro"/>
</dbReference>
<keyword evidence="6 12" id="KW-0472">Membrane</keyword>
<keyword evidence="15" id="KW-1185">Reference proteome</keyword>
<feature type="domain" description="Ionotropic glutamate receptor C-terminal" evidence="13">
    <location>
        <begin position="11"/>
        <end position="168"/>
    </location>
</feature>
<dbReference type="InterPro" id="IPR001320">
    <property type="entry name" value="Iontro_rcpt_C"/>
</dbReference>
<keyword evidence="4 12" id="KW-1133">Transmembrane helix</keyword>
<evidence type="ECO:0000256" key="1">
    <source>
        <dbReference type="ARBA" id="ARBA00004141"/>
    </source>
</evidence>
<evidence type="ECO:0000256" key="2">
    <source>
        <dbReference type="ARBA" id="ARBA00022448"/>
    </source>
</evidence>
<dbReference type="GO" id="GO:0016020">
    <property type="term" value="C:membrane"/>
    <property type="evidence" value="ECO:0007669"/>
    <property type="project" value="UniProtKB-SubCell"/>
</dbReference>
<accession>A0A9Q1Q4Z2</accession>
<dbReference type="Gene3D" id="1.10.287.70">
    <property type="match status" value="1"/>
</dbReference>
<feature type="region of interest" description="Disordered" evidence="11">
    <location>
        <begin position="278"/>
        <end position="306"/>
    </location>
</feature>
<evidence type="ECO:0000256" key="8">
    <source>
        <dbReference type="ARBA" id="ARBA00023180"/>
    </source>
</evidence>
<evidence type="ECO:0000313" key="14">
    <source>
        <dbReference type="EMBL" id="KAJ8428940.1"/>
    </source>
</evidence>
<comment type="caution">
    <text evidence="14">The sequence shown here is derived from an EMBL/GenBank/DDBJ whole genome shotgun (WGS) entry which is preliminary data.</text>
</comment>
<evidence type="ECO:0000256" key="5">
    <source>
        <dbReference type="ARBA" id="ARBA00023065"/>
    </source>
</evidence>
<protein>
    <recommendedName>
        <fullName evidence="13">Ionotropic glutamate receptor C-terminal domain-containing protein</fullName>
    </recommendedName>
</protein>
<gene>
    <name evidence="14" type="ORF">Cgig2_009811</name>
</gene>
<dbReference type="InterPro" id="IPR015683">
    <property type="entry name" value="Ionotropic_Glu_rcpt"/>
</dbReference>
<feature type="transmembrane region" description="Helical" evidence="12">
    <location>
        <begin position="20"/>
        <end position="40"/>
    </location>
</feature>
<keyword evidence="9" id="KW-1071">Ligand-gated ion channel</keyword>
<evidence type="ECO:0000259" key="13">
    <source>
        <dbReference type="Pfam" id="PF00060"/>
    </source>
</evidence>
<dbReference type="Pfam" id="PF00060">
    <property type="entry name" value="Lig_chan"/>
    <property type="match status" value="1"/>
</dbReference>
<comment type="subcellular location">
    <subcellularLocation>
        <location evidence="1">Membrane</location>
        <topology evidence="1">Multi-pass membrane protein</topology>
    </subcellularLocation>
</comment>
<evidence type="ECO:0000256" key="10">
    <source>
        <dbReference type="ARBA" id="ARBA00023303"/>
    </source>
</evidence>
<evidence type="ECO:0000256" key="3">
    <source>
        <dbReference type="ARBA" id="ARBA00022692"/>
    </source>
</evidence>
<sequence>MPWGSYISFFSYAGENTISALGRLVLIIWLFVVLIINSSYTANFTSILIVQQLSSSIKGIQSLIESNDPIGYQENAQNYLHDDLSIPESRLVAFRSEAKYAEALRKDSSLSEDMSTAILKLSENGNLQRIHDQWLMRSACSSQETKLTVDRLDLKSFSGLFLICAIACFLTFVVYLGLMVRQFMSHCPSEEAEGGDPTPWSSQLQTFLSFADEKQKAVKSQSKKRQPKKASTGSGTLWYAPERTIDCSLNGSRISHMELSPSQRDDCYNEVLFQVTTHGPNSRNNYTDNTRQQAEHNEDPTPGLEERRILRGDRFHYLGMNS</sequence>
<evidence type="ECO:0000256" key="6">
    <source>
        <dbReference type="ARBA" id="ARBA00023136"/>
    </source>
</evidence>
<dbReference type="Gene3D" id="3.40.190.10">
    <property type="entry name" value="Periplasmic binding protein-like II"/>
    <property type="match status" value="1"/>
</dbReference>
<evidence type="ECO:0000256" key="7">
    <source>
        <dbReference type="ARBA" id="ARBA00023170"/>
    </source>
</evidence>
<dbReference type="EMBL" id="JAKOGI010000955">
    <property type="protein sequence ID" value="KAJ8428940.1"/>
    <property type="molecule type" value="Genomic_DNA"/>
</dbReference>
<feature type="compositionally biased region" description="Basic and acidic residues" evidence="11">
    <location>
        <begin position="293"/>
        <end position="306"/>
    </location>
</feature>
<keyword evidence="3 12" id="KW-0812">Transmembrane</keyword>
<feature type="transmembrane region" description="Helical" evidence="12">
    <location>
        <begin position="160"/>
        <end position="180"/>
    </location>
</feature>
<keyword evidence="10" id="KW-0407">Ion channel</keyword>
<reference evidence="14" key="1">
    <citation type="submission" date="2022-04" db="EMBL/GenBank/DDBJ databases">
        <title>Carnegiea gigantea Genome sequencing and assembly v2.</title>
        <authorList>
            <person name="Copetti D."/>
            <person name="Sanderson M.J."/>
            <person name="Burquez A."/>
            <person name="Wojciechowski M.F."/>
        </authorList>
    </citation>
    <scope>NUCLEOTIDE SEQUENCE</scope>
    <source>
        <strain evidence="14">SGP5-SGP5p</strain>
        <tissue evidence="14">Aerial part</tissue>
    </source>
</reference>
<dbReference type="OrthoDB" id="5984008at2759"/>
<proteinExistence type="predicted"/>
<name>A0A9Q1Q4Z2_9CARY</name>
<keyword evidence="8" id="KW-0325">Glycoprotein</keyword>
<organism evidence="14 15">
    <name type="scientific">Carnegiea gigantea</name>
    <dbReference type="NCBI Taxonomy" id="171969"/>
    <lineage>
        <taxon>Eukaryota</taxon>
        <taxon>Viridiplantae</taxon>
        <taxon>Streptophyta</taxon>
        <taxon>Embryophyta</taxon>
        <taxon>Tracheophyta</taxon>
        <taxon>Spermatophyta</taxon>
        <taxon>Magnoliopsida</taxon>
        <taxon>eudicotyledons</taxon>
        <taxon>Gunneridae</taxon>
        <taxon>Pentapetalae</taxon>
        <taxon>Caryophyllales</taxon>
        <taxon>Cactineae</taxon>
        <taxon>Cactaceae</taxon>
        <taxon>Cactoideae</taxon>
        <taxon>Echinocereeae</taxon>
        <taxon>Carnegiea</taxon>
    </lineage>
</organism>
<evidence type="ECO:0000313" key="15">
    <source>
        <dbReference type="Proteomes" id="UP001153076"/>
    </source>
</evidence>
<keyword evidence="7" id="KW-0675">Receptor</keyword>
<dbReference type="FunFam" id="3.40.190.10:FF:000039">
    <property type="entry name" value="Glutamate receptor"/>
    <property type="match status" value="1"/>
</dbReference>
<feature type="compositionally biased region" description="Polar residues" evidence="11">
    <location>
        <begin position="278"/>
        <end position="292"/>
    </location>
</feature>
<keyword evidence="2" id="KW-0813">Transport</keyword>
<dbReference type="AlphaFoldDB" id="A0A9Q1Q4Z2"/>
<evidence type="ECO:0000256" key="11">
    <source>
        <dbReference type="SAM" id="MobiDB-lite"/>
    </source>
</evidence>